<feature type="transmembrane region" description="Helical" evidence="7">
    <location>
        <begin position="90"/>
        <end position="112"/>
    </location>
</feature>
<evidence type="ECO:0000256" key="4">
    <source>
        <dbReference type="ARBA" id="ARBA00022692"/>
    </source>
</evidence>
<evidence type="ECO:0000313" key="9">
    <source>
        <dbReference type="Proteomes" id="UP000254507"/>
    </source>
</evidence>
<feature type="transmembrane region" description="Helical" evidence="7">
    <location>
        <begin position="12"/>
        <end position="45"/>
    </location>
</feature>
<protein>
    <submittedName>
        <fullName evidence="8">Cobalt transport protein</fullName>
    </submittedName>
</protein>
<keyword evidence="4 7" id="KW-0812">Transmembrane</keyword>
<dbReference type="EMBL" id="UFSB01000001">
    <property type="protein sequence ID" value="SUU35663.1"/>
    <property type="molecule type" value="Genomic_DNA"/>
</dbReference>
<evidence type="ECO:0000313" key="8">
    <source>
        <dbReference type="EMBL" id="SUU35663.1"/>
    </source>
</evidence>
<evidence type="ECO:0000256" key="5">
    <source>
        <dbReference type="ARBA" id="ARBA00022989"/>
    </source>
</evidence>
<evidence type="ECO:0000256" key="2">
    <source>
        <dbReference type="ARBA" id="ARBA00008564"/>
    </source>
</evidence>
<evidence type="ECO:0000256" key="1">
    <source>
        <dbReference type="ARBA" id="ARBA00004141"/>
    </source>
</evidence>
<gene>
    <name evidence="8" type="ORF">NCTC10851_00942</name>
</gene>
<name>A0A380VC71_9PAST</name>
<organism evidence="8 9">
    <name type="scientific">Actinobacillus seminis</name>
    <dbReference type="NCBI Taxonomy" id="722"/>
    <lineage>
        <taxon>Bacteria</taxon>
        <taxon>Pseudomonadati</taxon>
        <taxon>Pseudomonadota</taxon>
        <taxon>Gammaproteobacteria</taxon>
        <taxon>Pasteurellales</taxon>
        <taxon>Pasteurellaceae</taxon>
        <taxon>Actinobacillus</taxon>
    </lineage>
</organism>
<feature type="transmembrane region" description="Helical" evidence="7">
    <location>
        <begin position="132"/>
        <end position="149"/>
    </location>
</feature>
<keyword evidence="3" id="KW-1003">Cell membrane</keyword>
<dbReference type="Pfam" id="PF02361">
    <property type="entry name" value="CbiQ"/>
    <property type="match status" value="1"/>
</dbReference>
<evidence type="ECO:0000256" key="3">
    <source>
        <dbReference type="ARBA" id="ARBA00022475"/>
    </source>
</evidence>
<evidence type="ECO:0000256" key="7">
    <source>
        <dbReference type="SAM" id="Phobius"/>
    </source>
</evidence>
<dbReference type="PANTHER" id="PTHR34857:SF2">
    <property type="entry name" value="SLL0384 PROTEIN"/>
    <property type="match status" value="1"/>
</dbReference>
<feature type="transmembrane region" description="Helical" evidence="7">
    <location>
        <begin position="60"/>
        <end position="78"/>
    </location>
</feature>
<comment type="subcellular location">
    <subcellularLocation>
        <location evidence="1">Membrane</location>
        <topology evidence="1">Multi-pass membrane protein</topology>
    </subcellularLocation>
</comment>
<proteinExistence type="inferred from homology"/>
<dbReference type="AlphaFoldDB" id="A0A380VC71"/>
<dbReference type="InterPro" id="IPR003339">
    <property type="entry name" value="ABC/ECF_trnsptr_transmembrane"/>
</dbReference>
<reference evidence="8 9" key="1">
    <citation type="submission" date="2018-06" db="EMBL/GenBank/DDBJ databases">
        <authorList>
            <consortium name="Pathogen Informatics"/>
            <person name="Doyle S."/>
        </authorList>
    </citation>
    <scope>NUCLEOTIDE SEQUENCE [LARGE SCALE GENOMIC DNA]</scope>
    <source>
        <strain evidence="8 9">NCTC10851</strain>
    </source>
</reference>
<evidence type="ECO:0000256" key="6">
    <source>
        <dbReference type="ARBA" id="ARBA00023136"/>
    </source>
</evidence>
<keyword evidence="6 7" id="KW-0472">Membrane</keyword>
<dbReference type="CDD" id="cd16914">
    <property type="entry name" value="EcfT"/>
    <property type="match status" value="1"/>
</dbReference>
<dbReference type="GO" id="GO:0005886">
    <property type="term" value="C:plasma membrane"/>
    <property type="evidence" value="ECO:0007669"/>
    <property type="project" value="UniProtKB-ARBA"/>
</dbReference>
<dbReference type="PANTHER" id="PTHR34857">
    <property type="entry name" value="SLL0384 PROTEIN"/>
    <property type="match status" value="1"/>
</dbReference>
<keyword evidence="5 7" id="KW-1133">Transmembrane helix</keyword>
<accession>A0A380VC71</accession>
<sequence>MKLSFFPPHFRLIALFVAGLIISTLAQIWSLSWLNAICFLALWAWLYWRGDALLPYVKRFFTLYVFIALIWLTLSWKLSPQGWQLNPQGIHIALLISLKMHLLLCLIHLLLMDISDTILVQAVSHLPLPKKLISLFVLTVRYIALLSETRRKMSIAMRARLSSPLSSSRVLCSNPTGYPVINQSVN</sequence>
<dbReference type="InterPro" id="IPR051611">
    <property type="entry name" value="ECF_transporter_component"/>
</dbReference>
<dbReference type="Proteomes" id="UP000254507">
    <property type="component" value="Unassembled WGS sequence"/>
</dbReference>
<comment type="similarity">
    <text evidence="2">Belongs to the CbiQ family.</text>
</comment>